<evidence type="ECO:0000313" key="2">
    <source>
        <dbReference type="Proteomes" id="UP001062846"/>
    </source>
</evidence>
<keyword evidence="2" id="KW-1185">Reference proteome</keyword>
<name>A0ACC0M7Z1_RHOML</name>
<gene>
    <name evidence="1" type="ORF">RHMOL_Rhmol10G0297200</name>
</gene>
<accession>A0ACC0M7Z1</accession>
<sequence>MEEVWNDINLTSLHDHPHRHGHRRSAADNPTTLRGHNFLDFLSAKNPPPPPQQHQQQPPPLHGGYGSPPSPPAAVALRLNSGPDDHHQFSSILEGPLLGPISSASCLDVSFEGLASASSLPCLERKRCPESDQNPGERRHKRMIKNRESAARSRARKQACFVSLLIIHFRKVGEGGRRSKGRVAVIYGCNAYTNELELEVANLMEENARLKRQQQQLCLAAAAQVPKKKTLYRSSTAPF</sequence>
<protein>
    <submittedName>
        <fullName evidence="1">Uncharacterized protein</fullName>
    </submittedName>
</protein>
<dbReference type="Proteomes" id="UP001062846">
    <property type="component" value="Chromosome 10"/>
</dbReference>
<evidence type="ECO:0000313" key="1">
    <source>
        <dbReference type="EMBL" id="KAI8536955.1"/>
    </source>
</evidence>
<reference evidence="1" key="1">
    <citation type="submission" date="2022-02" db="EMBL/GenBank/DDBJ databases">
        <title>Plant Genome Project.</title>
        <authorList>
            <person name="Zhang R.-G."/>
        </authorList>
    </citation>
    <scope>NUCLEOTIDE SEQUENCE</scope>
    <source>
        <strain evidence="1">AT1</strain>
    </source>
</reference>
<organism evidence="1 2">
    <name type="scientific">Rhododendron molle</name>
    <name type="common">Chinese azalea</name>
    <name type="synonym">Azalea mollis</name>
    <dbReference type="NCBI Taxonomy" id="49168"/>
    <lineage>
        <taxon>Eukaryota</taxon>
        <taxon>Viridiplantae</taxon>
        <taxon>Streptophyta</taxon>
        <taxon>Embryophyta</taxon>
        <taxon>Tracheophyta</taxon>
        <taxon>Spermatophyta</taxon>
        <taxon>Magnoliopsida</taxon>
        <taxon>eudicotyledons</taxon>
        <taxon>Gunneridae</taxon>
        <taxon>Pentapetalae</taxon>
        <taxon>asterids</taxon>
        <taxon>Ericales</taxon>
        <taxon>Ericaceae</taxon>
        <taxon>Ericoideae</taxon>
        <taxon>Rhodoreae</taxon>
        <taxon>Rhododendron</taxon>
    </lineage>
</organism>
<proteinExistence type="predicted"/>
<comment type="caution">
    <text evidence="1">The sequence shown here is derived from an EMBL/GenBank/DDBJ whole genome shotgun (WGS) entry which is preliminary data.</text>
</comment>
<dbReference type="EMBL" id="CM046397">
    <property type="protein sequence ID" value="KAI8536955.1"/>
    <property type="molecule type" value="Genomic_DNA"/>
</dbReference>